<name>A0A177B9M4_9BILA</name>
<sequence length="129" mass="14887">MENDVCMTDIIDPKFGSIIFDKLWTMANPNRLTTVKVLIAAVDQKNFGVPRLMANWSLAVTVNKVVEKFIDFYCVPNWKNYIPSLLDDNLKITCGELTTWLRKCYEAKIGRLDRAIYESLFKAEYNPSL</sequence>
<keyword evidence="2" id="KW-1185">Reference proteome</keyword>
<accession>A0A177B9M4</accession>
<evidence type="ECO:0000313" key="2">
    <source>
        <dbReference type="Proteomes" id="UP000078046"/>
    </source>
</evidence>
<comment type="caution">
    <text evidence="1">The sequence shown here is derived from an EMBL/GenBank/DDBJ whole genome shotgun (WGS) entry which is preliminary data.</text>
</comment>
<dbReference type="Proteomes" id="UP000078046">
    <property type="component" value="Unassembled WGS sequence"/>
</dbReference>
<protein>
    <submittedName>
        <fullName evidence="1">Uncharacterized protein</fullName>
    </submittedName>
</protein>
<organism evidence="1 2">
    <name type="scientific">Intoshia linei</name>
    <dbReference type="NCBI Taxonomy" id="1819745"/>
    <lineage>
        <taxon>Eukaryota</taxon>
        <taxon>Metazoa</taxon>
        <taxon>Spiralia</taxon>
        <taxon>Lophotrochozoa</taxon>
        <taxon>Mesozoa</taxon>
        <taxon>Orthonectida</taxon>
        <taxon>Rhopaluridae</taxon>
        <taxon>Intoshia</taxon>
    </lineage>
</organism>
<dbReference type="EMBL" id="LWCA01000185">
    <property type="protein sequence ID" value="OAF70134.1"/>
    <property type="molecule type" value="Genomic_DNA"/>
</dbReference>
<proteinExistence type="predicted"/>
<reference evidence="1 2" key="1">
    <citation type="submission" date="2016-04" db="EMBL/GenBank/DDBJ databases">
        <title>The genome of Intoshia linei affirms orthonectids as highly simplified spiralians.</title>
        <authorList>
            <person name="Mikhailov K.V."/>
            <person name="Slusarev G.S."/>
            <person name="Nikitin M.A."/>
            <person name="Logacheva M.D."/>
            <person name="Penin A."/>
            <person name="Aleoshin V."/>
            <person name="Panchin Y.V."/>
        </authorList>
    </citation>
    <scope>NUCLEOTIDE SEQUENCE [LARGE SCALE GENOMIC DNA]</scope>
    <source>
        <strain evidence="1">Intl2013</strain>
        <tissue evidence="1">Whole animal</tissue>
    </source>
</reference>
<evidence type="ECO:0000313" key="1">
    <source>
        <dbReference type="EMBL" id="OAF70134.1"/>
    </source>
</evidence>
<dbReference type="AlphaFoldDB" id="A0A177B9M4"/>
<gene>
    <name evidence="1" type="ORF">A3Q56_02121</name>
</gene>